<dbReference type="InterPro" id="IPR015075">
    <property type="entry name" value="AtaL"/>
</dbReference>
<proteinExistence type="predicted"/>
<protein>
    <submittedName>
        <fullName evidence="1">E0f6525a-caa6-4af2-ad55-be916c5de8bf</fullName>
    </submittedName>
</protein>
<dbReference type="Gene3D" id="3.30.530.20">
    <property type="match status" value="1"/>
</dbReference>
<gene>
    <name evidence="1" type="ORF">TT172_LOCUS8059</name>
</gene>
<dbReference type="SUPFAM" id="SSF55961">
    <property type="entry name" value="Bet v1-like"/>
    <property type="match status" value="1"/>
</dbReference>
<accession>A0A446BTE0</accession>
<dbReference type="Pfam" id="PF08982">
    <property type="entry name" value="AtaL"/>
    <property type="match status" value="1"/>
</dbReference>
<dbReference type="CDD" id="cd08863">
    <property type="entry name" value="SRPBCC_DUF1857"/>
    <property type="match status" value="1"/>
</dbReference>
<dbReference type="InterPro" id="IPR023393">
    <property type="entry name" value="START-like_dom_sf"/>
</dbReference>
<dbReference type="Proteomes" id="UP000289323">
    <property type="component" value="Unassembled WGS sequence"/>
</dbReference>
<dbReference type="AlphaFoldDB" id="A0A446BTE0"/>
<sequence>MVVINLGYTAPVNRPGQQPVLTLQQVWEGLQHKMRRADKFVPIITACEVLAEEEPSSPADGGPRAVVTRRVTFQPDTGPWGKSTVVEVCRLYPPCRIDFVQEDGATIGNYVTQGPSGDPADLLMTYVFQWNVPQVAEGSAEAKELEEKYRKTAKLAVESSIETIRKIVTGELTLD</sequence>
<evidence type="ECO:0000313" key="1">
    <source>
        <dbReference type="EMBL" id="SPQ25640.1"/>
    </source>
</evidence>
<reference evidence="1 2" key="1">
    <citation type="submission" date="2018-04" db="EMBL/GenBank/DDBJ databases">
        <authorList>
            <person name="Huttner S."/>
            <person name="Dainat J."/>
        </authorList>
    </citation>
    <scope>NUCLEOTIDE SEQUENCE [LARGE SCALE GENOMIC DNA]</scope>
</reference>
<name>A0A446BTE0_9PEZI</name>
<evidence type="ECO:0000313" key="2">
    <source>
        <dbReference type="Proteomes" id="UP000289323"/>
    </source>
</evidence>
<dbReference type="EMBL" id="OUUZ01000015">
    <property type="protein sequence ID" value="SPQ25640.1"/>
    <property type="molecule type" value="Genomic_DNA"/>
</dbReference>
<organism evidence="1 2">
    <name type="scientific">Thermothielavioides terrestris</name>
    <dbReference type="NCBI Taxonomy" id="2587410"/>
    <lineage>
        <taxon>Eukaryota</taxon>
        <taxon>Fungi</taxon>
        <taxon>Dikarya</taxon>
        <taxon>Ascomycota</taxon>
        <taxon>Pezizomycotina</taxon>
        <taxon>Sordariomycetes</taxon>
        <taxon>Sordariomycetidae</taxon>
        <taxon>Sordariales</taxon>
        <taxon>Chaetomiaceae</taxon>
        <taxon>Thermothielavioides</taxon>
    </lineage>
</organism>